<dbReference type="GO" id="GO:0003676">
    <property type="term" value="F:nucleic acid binding"/>
    <property type="evidence" value="ECO:0007669"/>
    <property type="project" value="InterPro"/>
</dbReference>
<organism evidence="1 2">
    <name type="scientific">Boothiomyces macroporosus</name>
    <dbReference type="NCBI Taxonomy" id="261099"/>
    <lineage>
        <taxon>Eukaryota</taxon>
        <taxon>Fungi</taxon>
        <taxon>Fungi incertae sedis</taxon>
        <taxon>Chytridiomycota</taxon>
        <taxon>Chytridiomycota incertae sedis</taxon>
        <taxon>Chytridiomycetes</taxon>
        <taxon>Rhizophydiales</taxon>
        <taxon>Terramycetaceae</taxon>
        <taxon>Boothiomyces</taxon>
    </lineage>
</organism>
<sequence>QKLYTQETFPCNKNELITRVTQIWDEIDMEMLERLADSVFKRLDLVVKNKGGWIK</sequence>
<dbReference type="InterPro" id="IPR036397">
    <property type="entry name" value="RNaseH_sf"/>
</dbReference>
<evidence type="ECO:0000313" key="2">
    <source>
        <dbReference type="Proteomes" id="UP001210925"/>
    </source>
</evidence>
<feature type="non-terminal residue" evidence="1">
    <location>
        <position position="1"/>
    </location>
</feature>
<dbReference type="Proteomes" id="UP001210925">
    <property type="component" value="Unassembled WGS sequence"/>
</dbReference>
<name>A0AAD5UBR0_9FUNG</name>
<keyword evidence="2" id="KW-1185">Reference proteome</keyword>
<protein>
    <submittedName>
        <fullName evidence="1">Uncharacterized protein</fullName>
    </submittedName>
</protein>
<dbReference type="Gene3D" id="3.30.420.10">
    <property type="entry name" value="Ribonuclease H-like superfamily/Ribonuclease H"/>
    <property type="match status" value="1"/>
</dbReference>
<gene>
    <name evidence="1" type="ORF">HK103_000525</name>
</gene>
<comment type="caution">
    <text evidence="1">The sequence shown here is derived from an EMBL/GenBank/DDBJ whole genome shotgun (WGS) entry which is preliminary data.</text>
</comment>
<dbReference type="AlphaFoldDB" id="A0AAD5UBR0"/>
<proteinExistence type="predicted"/>
<evidence type="ECO:0000313" key="1">
    <source>
        <dbReference type="EMBL" id="KAJ3253445.1"/>
    </source>
</evidence>
<dbReference type="EMBL" id="JADGKB010000109">
    <property type="protein sequence ID" value="KAJ3253445.1"/>
    <property type="molecule type" value="Genomic_DNA"/>
</dbReference>
<accession>A0AAD5UBR0</accession>
<reference evidence="1" key="1">
    <citation type="submission" date="2020-05" db="EMBL/GenBank/DDBJ databases">
        <title>Phylogenomic resolution of chytrid fungi.</title>
        <authorList>
            <person name="Stajich J.E."/>
            <person name="Amses K."/>
            <person name="Simmons R."/>
            <person name="Seto K."/>
            <person name="Myers J."/>
            <person name="Bonds A."/>
            <person name="Quandt C.A."/>
            <person name="Barry K."/>
            <person name="Liu P."/>
            <person name="Grigoriev I."/>
            <person name="Longcore J.E."/>
            <person name="James T.Y."/>
        </authorList>
    </citation>
    <scope>NUCLEOTIDE SEQUENCE</scope>
    <source>
        <strain evidence="1">PLAUS21</strain>
    </source>
</reference>